<evidence type="ECO:0000256" key="8">
    <source>
        <dbReference type="ARBA" id="ARBA00023055"/>
    </source>
</evidence>
<evidence type="ECO:0000256" key="3">
    <source>
        <dbReference type="ARBA" id="ARBA00009714"/>
    </source>
</evidence>
<dbReference type="GO" id="GO:0061723">
    <property type="term" value="P:glycophagy"/>
    <property type="evidence" value="ECO:0007669"/>
    <property type="project" value="TreeGrafter"/>
</dbReference>
<evidence type="ECO:0000256" key="2">
    <source>
        <dbReference type="ARBA" id="ARBA00004623"/>
    </source>
</evidence>
<keyword evidence="9" id="KW-0472">Membrane</keyword>
<sequence length="1077" mass="121033">MLLVKSTPYRFGNDLLLWEPSLGPDAKKPDYNAVLASNWIDVDIAARLKNGKNVQNNFQMCRSAINQDSYSSDEDDSDVSDQQKILHTTEKKPTNTLALTLNSSKLRIAMFSRTKIENNEDGFGKLLLHFDNAQLFYVLDYKGQPNLCYINAQAQACSLHHAIHVDEVERDMDNTIFVPGDLYRTLYESDSGVKVTGSKTNMDNTRAMLSLAVKSYWDVDRNSKDIVVALSLSGGTLRHRMVNEGQMWILQMIDYFGVTDEEVLGFIPPVVVTMLHVHFWDCALYYRPLHIPYQVLITIEGFSISSNITLDSKTSILRFIIDNAVLLISNNKDETMNVVKDYISVADVDLFELSLNTVNDDEKNSPRRTLTLSNNIVHVRTCSDSLSAVLDIVRYIVSDGDFPQDSTVRIQSNDVLNGDEQTEMFDDSPVEQRISEDGCLHDLMSDAMDESSHDMHDFVDGGNEEFKARSQSKTDVFHFPDESQITSSHEKGSHTPSNEIFDDEWPDDDFEILDHPEKEQEVVCNGPEVTSFCDEIKIIPDHFTVPVGGVDQLKPPSNYPTPLLVYTVKEMSILWLIYGGSDFQTNKHNRRSERKFWAENGRTFHEDDDVDDDPVVIGNHGNKKRSSSTKVNWKTNGGESRDINTLVEVQLNKVRFQYEEYPAETKQAWRQVLLIQDVEIRDRLSSSQINKLLYQYSTEARPKQTHSNMISMKMLGLRPDDGLSSQEGCLRVSLKPLRLNIDQDTLQFIINFCKDLSSAEDTNPQEAEPQLAIAPSSQDIAVEKDLDEPPLSSTPPSSSSSQDTPIFFRLVEFSPDVPIRLDYHGKHGMDMGQRSLAGVLFAFAQLNCSEITLRRLCHRSGLMGFDRVLSYALNEWANDIKKRQIPGILGGVGPTYSFVQLVQGVKDLFWLPVEQYRRDGRIMRGLQRGASSFTTSSAMAFIELTNKLVQVVHGAAEVAYDIVSPTENIPPGSHGKIVKRRLNSEPADLRQGIANAYNVVTEGFGKTASNIVQVAKEEHENKGMTGAVGGVLRHIPSAVVQPIILATEATSNVLGGVRNQILPDARREAAEKWRVDE</sequence>
<evidence type="ECO:0000256" key="6">
    <source>
        <dbReference type="ARBA" id="ARBA00022824"/>
    </source>
</evidence>
<proteinExistence type="inferred from homology"/>
<dbReference type="GO" id="GO:0000045">
    <property type="term" value="P:autophagosome assembly"/>
    <property type="evidence" value="ECO:0007669"/>
    <property type="project" value="TreeGrafter"/>
</dbReference>
<dbReference type="PANTHER" id="PTHR13190">
    <property type="entry name" value="AUTOPHAGY-RELATED 2, ISOFORM A"/>
    <property type="match status" value="1"/>
</dbReference>
<evidence type="ECO:0000256" key="4">
    <source>
        <dbReference type="ARBA" id="ARBA00018070"/>
    </source>
</evidence>
<dbReference type="GO" id="GO:0034045">
    <property type="term" value="C:phagophore assembly site membrane"/>
    <property type="evidence" value="ECO:0007669"/>
    <property type="project" value="UniProtKB-SubCell"/>
</dbReference>
<dbReference type="GO" id="GO:0034727">
    <property type="term" value="P:piecemeal microautophagy of the nucleus"/>
    <property type="evidence" value="ECO:0007669"/>
    <property type="project" value="TreeGrafter"/>
</dbReference>
<keyword evidence="7" id="KW-0072">Autophagy</keyword>
<dbReference type="GO" id="GO:0043495">
    <property type="term" value="F:protein-membrane adaptor activity"/>
    <property type="evidence" value="ECO:0007669"/>
    <property type="project" value="TreeGrafter"/>
</dbReference>
<dbReference type="EMBL" id="CACRXK020005284">
    <property type="protein sequence ID" value="CAB4005704.1"/>
    <property type="molecule type" value="Genomic_DNA"/>
</dbReference>
<comment type="catalytic activity">
    <reaction evidence="11">
        <text>a 1,2-diacyl-sn-glycero-3-phosphoethanolamine(in) = a 1,2-diacyl-sn-glycero-3-phosphoethanolamine(out)</text>
        <dbReference type="Rhea" id="RHEA:38895"/>
        <dbReference type="ChEBI" id="CHEBI:64612"/>
    </reaction>
</comment>
<evidence type="ECO:0000256" key="1">
    <source>
        <dbReference type="ARBA" id="ARBA00004406"/>
    </source>
</evidence>
<keyword evidence="13" id="KW-1185">Reference proteome</keyword>
<keyword evidence="6" id="KW-0256">Endoplasmic reticulum</keyword>
<comment type="similarity">
    <text evidence="3">Belongs to the ATG2 family.</text>
</comment>
<evidence type="ECO:0000313" key="12">
    <source>
        <dbReference type="EMBL" id="CAB4005704.1"/>
    </source>
</evidence>
<dbReference type="GO" id="GO:0005789">
    <property type="term" value="C:endoplasmic reticulum membrane"/>
    <property type="evidence" value="ECO:0007669"/>
    <property type="project" value="UniProtKB-SubCell"/>
</dbReference>
<protein>
    <recommendedName>
        <fullName evidence="4">Autophagy-related protein 2</fullName>
    </recommendedName>
</protein>
<dbReference type="OrthoDB" id="18982at2759"/>
<dbReference type="GO" id="GO:0006869">
    <property type="term" value="P:lipid transport"/>
    <property type="evidence" value="ECO:0007669"/>
    <property type="project" value="UniProtKB-KW"/>
</dbReference>
<dbReference type="GO" id="GO:0032266">
    <property type="term" value="F:phosphatidylinositol-3-phosphate binding"/>
    <property type="evidence" value="ECO:0007669"/>
    <property type="project" value="TreeGrafter"/>
</dbReference>
<evidence type="ECO:0000256" key="10">
    <source>
        <dbReference type="ARBA" id="ARBA00024479"/>
    </source>
</evidence>
<evidence type="ECO:0000313" key="13">
    <source>
        <dbReference type="Proteomes" id="UP001152795"/>
    </source>
</evidence>
<evidence type="ECO:0000256" key="7">
    <source>
        <dbReference type="ARBA" id="ARBA00023006"/>
    </source>
</evidence>
<evidence type="ECO:0000256" key="5">
    <source>
        <dbReference type="ARBA" id="ARBA00022448"/>
    </source>
</evidence>
<dbReference type="AlphaFoldDB" id="A0A6S7HKC4"/>
<comment type="caution">
    <text evidence="12">The sequence shown here is derived from an EMBL/GenBank/DDBJ whole genome shotgun (WGS) entry which is preliminary data.</text>
</comment>
<dbReference type="PANTHER" id="PTHR13190:SF1">
    <property type="entry name" value="AUTOPHAGY-RELATED 2, ISOFORM A"/>
    <property type="match status" value="1"/>
</dbReference>
<evidence type="ECO:0000256" key="11">
    <source>
        <dbReference type="ARBA" id="ARBA00024615"/>
    </source>
</evidence>
<comment type="subcellular location">
    <subcellularLocation>
        <location evidence="1">Endoplasmic reticulum membrane</location>
        <topology evidence="1">Peripheral membrane protein</topology>
    </subcellularLocation>
    <subcellularLocation>
        <location evidence="2">Preautophagosomal structure membrane</location>
        <topology evidence="2">Peripheral membrane protein</topology>
    </subcellularLocation>
</comment>
<organism evidence="12 13">
    <name type="scientific">Paramuricea clavata</name>
    <name type="common">Red gorgonian</name>
    <name type="synonym">Violescent sea-whip</name>
    <dbReference type="NCBI Taxonomy" id="317549"/>
    <lineage>
        <taxon>Eukaryota</taxon>
        <taxon>Metazoa</taxon>
        <taxon>Cnidaria</taxon>
        <taxon>Anthozoa</taxon>
        <taxon>Octocorallia</taxon>
        <taxon>Malacalcyonacea</taxon>
        <taxon>Plexauridae</taxon>
        <taxon>Paramuricea</taxon>
    </lineage>
</organism>
<dbReference type="Pfam" id="PF13329">
    <property type="entry name" value="ATG2_CAD"/>
    <property type="match status" value="1"/>
</dbReference>
<accession>A0A6S7HKC4</accession>
<dbReference type="GO" id="GO:0061908">
    <property type="term" value="C:phagophore"/>
    <property type="evidence" value="ECO:0007669"/>
    <property type="project" value="TreeGrafter"/>
</dbReference>
<keyword evidence="5" id="KW-0813">Transport</keyword>
<dbReference type="Proteomes" id="UP001152795">
    <property type="component" value="Unassembled WGS sequence"/>
</dbReference>
<evidence type="ECO:0000256" key="9">
    <source>
        <dbReference type="ARBA" id="ARBA00023136"/>
    </source>
</evidence>
<reference evidence="12" key="1">
    <citation type="submission" date="2020-04" db="EMBL/GenBank/DDBJ databases">
        <authorList>
            <person name="Alioto T."/>
            <person name="Alioto T."/>
            <person name="Gomez Garrido J."/>
        </authorList>
    </citation>
    <scope>NUCLEOTIDE SEQUENCE</scope>
    <source>
        <strain evidence="12">A484AB</strain>
    </source>
</reference>
<dbReference type="GO" id="GO:0061709">
    <property type="term" value="P:reticulophagy"/>
    <property type="evidence" value="ECO:0007669"/>
    <property type="project" value="TreeGrafter"/>
</dbReference>
<gene>
    <name evidence="12" type="ORF">PACLA_8A062388</name>
</gene>
<comment type="catalytic activity">
    <reaction evidence="10">
        <text>a 1,2-diacyl-sn-glycero-3-phospho-L-serine(in) = a 1,2-diacyl-sn-glycero-3-phospho-L-serine(out)</text>
        <dbReference type="Rhea" id="RHEA:38663"/>
        <dbReference type="ChEBI" id="CHEBI:57262"/>
    </reaction>
</comment>
<keyword evidence="8" id="KW-0445">Lipid transport</keyword>
<name>A0A6S7HKC4_PARCT</name>
<dbReference type="InterPro" id="IPR026849">
    <property type="entry name" value="ATG2"/>
</dbReference>
<dbReference type="GO" id="GO:0000422">
    <property type="term" value="P:autophagy of mitochondrion"/>
    <property type="evidence" value="ECO:0007669"/>
    <property type="project" value="TreeGrafter"/>
</dbReference>